<feature type="signal peptide" evidence="5">
    <location>
        <begin position="1"/>
        <end position="20"/>
    </location>
</feature>
<dbReference type="PANTHER" id="PTHR42973:SF13">
    <property type="entry name" value="FAD-BINDING PCMH-TYPE DOMAIN-CONTAINING PROTEIN"/>
    <property type="match status" value="1"/>
</dbReference>
<protein>
    <submittedName>
        <fullName evidence="7">FAD binding domain-containing protein</fullName>
    </submittedName>
</protein>
<dbReference type="PANTHER" id="PTHR42973">
    <property type="entry name" value="BINDING OXIDOREDUCTASE, PUTATIVE (AFU_ORTHOLOGUE AFUA_1G17690)-RELATED"/>
    <property type="match status" value="1"/>
</dbReference>
<sequence length="538" mass="59717">MWLSYNLALVSILLGRLVAAFELLDIDSASPLAYQDTSFQKLPIVPKFSRNDTVPRRCIFACSYLSKVYPGTVAFPGNRTYSEFQASFWSQQQSKFQPTCIFRPQITKQVSFATFVNTEVNCTFAVRSGGYSAFPGAANIQDGMTLDLRSINEITISPDKKTAVLGTGNTWYDVYKKLEVQNLTAIGGSTAGEGVGGQILGGGISSLSNLYGWACDNVRNYEIVGAHGGILNIDAKQPGMFFALRGGGNNFAIVTRFTVNVYPQKQMWQGLHVFDMDKTQDVLAAYVNIARNSTKDPASSNRYTTFSVTNDTETISIGLENADGIPYPPIFDEMKAIPSLFESSLVQYMSEISKRLANETPSGLRNTHWTYTFRLDFELAEFVVDTFLATTQSLKHIRNIKADCIFQTITESMLSRMKGNTFGLPAEGGPYAVLLLSASWSNETDDMTIYQAFSIMLETIREEAKESGLHVDYLFMNYASQFQDVISSYGPEIVQRLREVSLYDDPEQVLQKLQPGYFKMNGSAPAELRNDSAHKPSA</sequence>
<evidence type="ECO:0000256" key="1">
    <source>
        <dbReference type="ARBA" id="ARBA00005466"/>
    </source>
</evidence>
<evidence type="ECO:0000259" key="6">
    <source>
        <dbReference type="PROSITE" id="PS51387"/>
    </source>
</evidence>
<name>C1H0X3_PARBA</name>
<organism evidence="7 8">
    <name type="scientific">Paracoccidioides lutzii (strain ATCC MYA-826 / Pb01)</name>
    <name type="common">Paracoccidioides brasiliensis</name>
    <dbReference type="NCBI Taxonomy" id="502779"/>
    <lineage>
        <taxon>Eukaryota</taxon>
        <taxon>Fungi</taxon>
        <taxon>Dikarya</taxon>
        <taxon>Ascomycota</taxon>
        <taxon>Pezizomycotina</taxon>
        <taxon>Eurotiomycetes</taxon>
        <taxon>Eurotiomycetidae</taxon>
        <taxon>Onygenales</taxon>
        <taxon>Ajellomycetaceae</taxon>
        <taxon>Paracoccidioides</taxon>
    </lineage>
</organism>
<proteinExistence type="inferred from homology"/>
<dbReference type="HOGENOM" id="CLU_018354_1_2_1"/>
<dbReference type="Proteomes" id="UP000002059">
    <property type="component" value="Partially assembled WGS sequence"/>
</dbReference>
<keyword evidence="2" id="KW-0285">Flavoprotein</keyword>
<accession>C1H0X3</accession>
<evidence type="ECO:0000313" key="7">
    <source>
        <dbReference type="EMBL" id="EEH33367.1"/>
    </source>
</evidence>
<dbReference type="GeneID" id="9096959"/>
<keyword evidence="4" id="KW-0560">Oxidoreductase</keyword>
<dbReference type="EMBL" id="KN294002">
    <property type="protein sequence ID" value="EEH33367.1"/>
    <property type="molecule type" value="Genomic_DNA"/>
</dbReference>
<dbReference type="AlphaFoldDB" id="C1H0X3"/>
<dbReference type="InterPro" id="IPR036318">
    <property type="entry name" value="FAD-bd_PCMH-like_sf"/>
</dbReference>
<evidence type="ECO:0000256" key="3">
    <source>
        <dbReference type="ARBA" id="ARBA00022827"/>
    </source>
</evidence>
<dbReference type="eggNOG" id="KOG1231">
    <property type="taxonomic scope" value="Eukaryota"/>
</dbReference>
<evidence type="ECO:0000313" key="8">
    <source>
        <dbReference type="Proteomes" id="UP000002059"/>
    </source>
</evidence>
<dbReference type="PROSITE" id="PS51387">
    <property type="entry name" value="FAD_PCMH"/>
    <property type="match status" value="1"/>
</dbReference>
<gene>
    <name evidence="7" type="ORF">PAAG_04417</name>
</gene>
<feature type="chain" id="PRO_5002908671" evidence="5">
    <location>
        <begin position="21"/>
        <end position="538"/>
    </location>
</feature>
<dbReference type="InterPro" id="IPR016166">
    <property type="entry name" value="FAD-bd_PCMH"/>
</dbReference>
<dbReference type="RefSeq" id="XP_002793507.1">
    <property type="nucleotide sequence ID" value="XM_002793461.1"/>
</dbReference>
<evidence type="ECO:0000256" key="5">
    <source>
        <dbReference type="SAM" id="SignalP"/>
    </source>
</evidence>
<dbReference type="STRING" id="502779.C1H0X3"/>
<keyword evidence="3" id="KW-0274">FAD</keyword>
<dbReference type="InterPro" id="IPR050416">
    <property type="entry name" value="FAD-linked_Oxidoreductase"/>
</dbReference>
<dbReference type="GO" id="GO:0071949">
    <property type="term" value="F:FAD binding"/>
    <property type="evidence" value="ECO:0007669"/>
    <property type="project" value="InterPro"/>
</dbReference>
<evidence type="ECO:0000256" key="4">
    <source>
        <dbReference type="ARBA" id="ARBA00023002"/>
    </source>
</evidence>
<dbReference type="OrthoDB" id="2151789at2759"/>
<keyword evidence="5" id="KW-0732">Signal</keyword>
<dbReference type="SUPFAM" id="SSF56176">
    <property type="entry name" value="FAD-binding/transporter-associated domain-like"/>
    <property type="match status" value="1"/>
</dbReference>
<dbReference type="KEGG" id="pbl:PAAG_04417"/>
<dbReference type="Gene3D" id="3.30.465.10">
    <property type="match status" value="1"/>
</dbReference>
<comment type="similarity">
    <text evidence="1">Belongs to the oxygen-dependent FAD-linked oxidoreductase family.</text>
</comment>
<dbReference type="VEuPathDB" id="FungiDB:PAAG_04417"/>
<dbReference type="OMA" id="GNTWYDV"/>
<keyword evidence="8" id="KW-1185">Reference proteome</keyword>
<reference evidence="7 8" key="1">
    <citation type="journal article" date="2011" name="PLoS Genet.">
        <title>Comparative genomic analysis of human fungal pathogens causing paracoccidioidomycosis.</title>
        <authorList>
            <person name="Desjardins C.A."/>
            <person name="Champion M.D."/>
            <person name="Holder J.W."/>
            <person name="Muszewska A."/>
            <person name="Goldberg J."/>
            <person name="Bailao A.M."/>
            <person name="Brigido M.M."/>
            <person name="Ferreira M.E."/>
            <person name="Garcia A.M."/>
            <person name="Grynberg M."/>
            <person name="Gujja S."/>
            <person name="Heiman D.I."/>
            <person name="Henn M.R."/>
            <person name="Kodira C.D."/>
            <person name="Leon-Narvaez H."/>
            <person name="Longo L.V."/>
            <person name="Ma L.J."/>
            <person name="Malavazi I."/>
            <person name="Matsuo A.L."/>
            <person name="Morais F.V."/>
            <person name="Pereira M."/>
            <person name="Rodriguez-Brito S."/>
            <person name="Sakthikumar S."/>
            <person name="Salem-Izacc S.M."/>
            <person name="Sykes S.M."/>
            <person name="Teixeira M.M."/>
            <person name="Vallejo M.C."/>
            <person name="Walter M.E."/>
            <person name="Yandava C."/>
            <person name="Young S."/>
            <person name="Zeng Q."/>
            <person name="Zucker J."/>
            <person name="Felipe M.S."/>
            <person name="Goldman G.H."/>
            <person name="Haas B.J."/>
            <person name="McEwen J.G."/>
            <person name="Nino-Vega G."/>
            <person name="Puccia R."/>
            <person name="San-Blas G."/>
            <person name="Soares C.M."/>
            <person name="Birren B.W."/>
            <person name="Cuomo C.A."/>
        </authorList>
    </citation>
    <scope>NUCLEOTIDE SEQUENCE [LARGE SCALE GENOMIC DNA]</scope>
    <source>
        <strain evidence="8">ATCC MYA-826 / Pb01</strain>
    </source>
</reference>
<dbReference type="GO" id="GO:0016491">
    <property type="term" value="F:oxidoreductase activity"/>
    <property type="evidence" value="ECO:0007669"/>
    <property type="project" value="UniProtKB-KW"/>
</dbReference>
<evidence type="ECO:0000256" key="2">
    <source>
        <dbReference type="ARBA" id="ARBA00022630"/>
    </source>
</evidence>
<dbReference type="InterPro" id="IPR016169">
    <property type="entry name" value="FAD-bd_PCMH_sub2"/>
</dbReference>
<dbReference type="Pfam" id="PF01565">
    <property type="entry name" value="FAD_binding_4"/>
    <property type="match status" value="1"/>
</dbReference>
<feature type="domain" description="FAD-binding PCMH-type" evidence="6">
    <location>
        <begin position="94"/>
        <end position="264"/>
    </location>
</feature>
<dbReference type="InterPro" id="IPR006094">
    <property type="entry name" value="Oxid_FAD_bind_N"/>
</dbReference>